<dbReference type="OrthoDB" id="127311at2"/>
<dbReference type="InterPro" id="IPR039426">
    <property type="entry name" value="TonB-dep_rcpt-like"/>
</dbReference>
<dbReference type="InterPro" id="IPR000531">
    <property type="entry name" value="Beta-barrel_TonB"/>
</dbReference>
<keyword evidence="8 12" id="KW-0798">TonB box</keyword>
<comment type="caution">
    <text evidence="16">The sequence shown here is derived from an EMBL/GenBank/DDBJ whole genome shotgun (WGS) entry which is preliminary data.</text>
</comment>
<dbReference type="EMBL" id="JWLW01000010">
    <property type="protein sequence ID" value="KHT54980.1"/>
    <property type="molecule type" value="Genomic_DNA"/>
</dbReference>
<feature type="domain" description="TonB-dependent receptor plug" evidence="15">
    <location>
        <begin position="57"/>
        <end position="164"/>
    </location>
</feature>
<evidence type="ECO:0000256" key="5">
    <source>
        <dbReference type="ARBA" id="ARBA00022692"/>
    </source>
</evidence>
<reference evidence="16 17" key="1">
    <citation type="submission" date="2014-12" db="EMBL/GenBank/DDBJ databases">
        <title>Genome sequencing of Alteromonas marina AD001.</title>
        <authorList>
            <person name="Adrian T.G.S."/>
            <person name="Chan K.G."/>
        </authorList>
    </citation>
    <scope>NUCLEOTIDE SEQUENCE [LARGE SCALE GENOMIC DNA]</scope>
    <source>
        <strain evidence="16 17">AD001</strain>
    </source>
</reference>
<evidence type="ECO:0000256" key="13">
    <source>
        <dbReference type="SAM" id="SignalP"/>
    </source>
</evidence>
<dbReference type="Gene3D" id="2.40.170.20">
    <property type="entry name" value="TonB-dependent receptor, beta-barrel domain"/>
    <property type="match status" value="2"/>
</dbReference>
<keyword evidence="16" id="KW-0675">Receptor</keyword>
<evidence type="ECO:0000256" key="10">
    <source>
        <dbReference type="ARBA" id="ARBA00023237"/>
    </source>
</evidence>
<keyword evidence="7" id="KW-0406">Ion transport</keyword>
<dbReference type="InterPro" id="IPR036942">
    <property type="entry name" value="Beta-barrel_TonB_sf"/>
</dbReference>
<keyword evidence="6" id="KW-0408">Iron</keyword>
<evidence type="ECO:0000256" key="7">
    <source>
        <dbReference type="ARBA" id="ARBA00023065"/>
    </source>
</evidence>
<dbReference type="PANTHER" id="PTHR32552:SF81">
    <property type="entry name" value="TONB-DEPENDENT OUTER MEMBRANE RECEPTOR"/>
    <property type="match status" value="1"/>
</dbReference>
<evidence type="ECO:0000256" key="12">
    <source>
        <dbReference type="RuleBase" id="RU003357"/>
    </source>
</evidence>
<sequence>MRPLYPRPVYSRSLLATTIALALSSAVIAQEVAPDTANETDYIEEITVTAQMREQSVMDVPVTMDVIGSEFLERTNIMELDELSRILPNVQIQEQAVSLPSFNIRGVTDDVSSVSATPRISVYQDGFDISKKTVASVALYDIARVEVLKGPQPTLFGVAAANGAVSIHSNLPTFEQQGKVQVGYNSEEGQEVEFMYNQPINDNHSFRIAGLYREMDGIVENNACSADSYYGNANMYNHLGEEVPCNSEDLQGVSVQALRATWLASYEKLEVIARAAMEYNDQPGIAFKSGSIAPNGGDTSPFTDAEFSLGSELGIERTLQAYDLTVNYDFNQMLSLHADAYYKDVEVSEGFDADGSALRIQDAYFDNDATLKGASMRLVYDSGDKLAAFVGASITQDDSILPYYVMVDPFVRGTFDAVRAQLEATSNIPLNQNIATDASLEDIEALRTMLVSQLFNEDGSPISNPALPPILIQGPFTFEAELDIASYVAEVSYYVTDDINVTAGVRYIDETRYTRNTFTTADGAFTFDAERDFDDTLPRFAVSYDVNNNWNLYANYAKGRRSPVVDANAGGVNVTKPEIVDSYDLGIKYQSANFLFSGAIFTYEYSDYQQSFTDAETLQSITVTVGDSTMSGIEGMATYNYSETLTLTASLGFLDAEFADNTADGSEFQYSGNKFRLAPEVSGAININKVFNMDSFDIDVNWLTSFQSEVFFESSNYPGLSQDTYSLTDVSVKLLQENSKFAYEFYVNNLFDKEFLIDAGNTGGGLGIPTFVRGMPRIAGVRVYYEF</sequence>
<evidence type="ECO:0000313" key="17">
    <source>
        <dbReference type="Proteomes" id="UP000031197"/>
    </source>
</evidence>
<comment type="similarity">
    <text evidence="11 12">Belongs to the TonB-dependent receptor family.</text>
</comment>
<dbReference type="PROSITE" id="PS52016">
    <property type="entry name" value="TONB_DEPENDENT_REC_3"/>
    <property type="match status" value="1"/>
</dbReference>
<dbReference type="Pfam" id="PF07715">
    <property type="entry name" value="Plug"/>
    <property type="match status" value="1"/>
</dbReference>
<dbReference type="AlphaFoldDB" id="A0A0B3YBC1"/>
<evidence type="ECO:0000313" key="16">
    <source>
        <dbReference type="EMBL" id="KHT54980.1"/>
    </source>
</evidence>
<evidence type="ECO:0000256" key="3">
    <source>
        <dbReference type="ARBA" id="ARBA00022452"/>
    </source>
</evidence>
<keyword evidence="4" id="KW-0410">Iron transport</keyword>
<feature type="chain" id="PRO_5002083611" evidence="13">
    <location>
        <begin position="30"/>
        <end position="787"/>
    </location>
</feature>
<keyword evidence="2 11" id="KW-0813">Transport</keyword>
<dbReference type="GO" id="GO:0009279">
    <property type="term" value="C:cell outer membrane"/>
    <property type="evidence" value="ECO:0007669"/>
    <property type="project" value="UniProtKB-SubCell"/>
</dbReference>
<keyword evidence="17" id="KW-1185">Reference proteome</keyword>
<dbReference type="GO" id="GO:0006826">
    <property type="term" value="P:iron ion transport"/>
    <property type="evidence" value="ECO:0007669"/>
    <property type="project" value="UniProtKB-KW"/>
</dbReference>
<evidence type="ECO:0000256" key="2">
    <source>
        <dbReference type="ARBA" id="ARBA00022448"/>
    </source>
</evidence>
<dbReference type="Proteomes" id="UP000031197">
    <property type="component" value="Unassembled WGS sequence"/>
</dbReference>
<keyword evidence="3 11" id="KW-1134">Transmembrane beta strand</keyword>
<keyword evidence="10 11" id="KW-0998">Cell outer membrane</keyword>
<dbReference type="SUPFAM" id="SSF56935">
    <property type="entry name" value="Porins"/>
    <property type="match status" value="1"/>
</dbReference>
<evidence type="ECO:0000256" key="9">
    <source>
        <dbReference type="ARBA" id="ARBA00023136"/>
    </source>
</evidence>
<accession>A0A0B3YBC1</accession>
<name>A0A0B3YBC1_9ALTE</name>
<comment type="subcellular location">
    <subcellularLocation>
        <location evidence="1 11">Cell outer membrane</location>
        <topology evidence="1 11">Multi-pass membrane protein</topology>
    </subcellularLocation>
</comment>
<dbReference type="RefSeq" id="WP_039217859.1">
    <property type="nucleotide sequence ID" value="NZ_JWLW01000010.1"/>
</dbReference>
<evidence type="ECO:0000256" key="1">
    <source>
        <dbReference type="ARBA" id="ARBA00004571"/>
    </source>
</evidence>
<evidence type="ECO:0000259" key="15">
    <source>
        <dbReference type="Pfam" id="PF07715"/>
    </source>
</evidence>
<evidence type="ECO:0000256" key="4">
    <source>
        <dbReference type="ARBA" id="ARBA00022496"/>
    </source>
</evidence>
<gene>
    <name evidence="16" type="ORF">RJ41_05185</name>
</gene>
<keyword evidence="13" id="KW-0732">Signal</keyword>
<keyword evidence="9 11" id="KW-0472">Membrane</keyword>
<evidence type="ECO:0000256" key="11">
    <source>
        <dbReference type="PROSITE-ProRule" id="PRU01360"/>
    </source>
</evidence>
<evidence type="ECO:0000259" key="14">
    <source>
        <dbReference type="Pfam" id="PF00593"/>
    </source>
</evidence>
<proteinExistence type="inferred from homology"/>
<dbReference type="InterPro" id="IPR012910">
    <property type="entry name" value="Plug_dom"/>
</dbReference>
<feature type="signal peptide" evidence="13">
    <location>
        <begin position="1"/>
        <end position="29"/>
    </location>
</feature>
<evidence type="ECO:0000256" key="8">
    <source>
        <dbReference type="ARBA" id="ARBA00023077"/>
    </source>
</evidence>
<dbReference type="Pfam" id="PF00593">
    <property type="entry name" value="TonB_dep_Rec_b-barrel"/>
    <property type="match status" value="1"/>
</dbReference>
<evidence type="ECO:0000256" key="6">
    <source>
        <dbReference type="ARBA" id="ARBA00023004"/>
    </source>
</evidence>
<protein>
    <submittedName>
        <fullName evidence="16">TonB-dependent receptor</fullName>
    </submittedName>
</protein>
<organism evidence="16 17">
    <name type="scientific">Alteromonas marina</name>
    <dbReference type="NCBI Taxonomy" id="203795"/>
    <lineage>
        <taxon>Bacteria</taxon>
        <taxon>Pseudomonadati</taxon>
        <taxon>Pseudomonadota</taxon>
        <taxon>Gammaproteobacteria</taxon>
        <taxon>Alteromonadales</taxon>
        <taxon>Alteromonadaceae</taxon>
        <taxon>Alteromonas/Salinimonas group</taxon>
        <taxon>Alteromonas</taxon>
    </lineage>
</organism>
<keyword evidence="5 11" id="KW-0812">Transmembrane</keyword>
<feature type="domain" description="TonB-dependent receptor-like beta-barrel" evidence="14">
    <location>
        <begin position="308"/>
        <end position="750"/>
    </location>
</feature>
<dbReference type="PANTHER" id="PTHR32552">
    <property type="entry name" value="FERRICHROME IRON RECEPTOR-RELATED"/>
    <property type="match status" value="1"/>
</dbReference>